<dbReference type="PANTHER" id="PTHR21022:SF19">
    <property type="entry name" value="PREPHENATE DEHYDRATASE-RELATED"/>
    <property type="match status" value="1"/>
</dbReference>
<evidence type="ECO:0000259" key="12">
    <source>
        <dbReference type="PROSITE" id="PS51671"/>
    </source>
</evidence>
<dbReference type="AlphaFoldDB" id="A0A1N7MV70"/>
<gene>
    <name evidence="10" type="primary">pheA</name>
    <name evidence="13" type="ORF">SAMN05421799_106151</name>
</gene>
<dbReference type="PROSITE" id="PS00858">
    <property type="entry name" value="PREPHENATE_DEHYDR_2"/>
    <property type="match status" value="1"/>
</dbReference>
<evidence type="ECO:0000313" key="13">
    <source>
        <dbReference type="EMBL" id="SIS90044.1"/>
    </source>
</evidence>
<feature type="site" description="Essential for prephenate dehydratase activity" evidence="9">
    <location>
        <position position="185"/>
    </location>
</feature>
<dbReference type="CDD" id="cd13532">
    <property type="entry name" value="PBP2_PDT_like"/>
    <property type="match status" value="1"/>
</dbReference>
<evidence type="ECO:0000313" key="14">
    <source>
        <dbReference type="Proteomes" id="UP000186156"/>
    </source>
</evidence>
<sequence length="298" mass="32427">MSAWELMYLGPEGTHSHEAAECMASGFFRGASVQHTACQSFDDIFGVPRAPRRLACVPIENSIQGSVWQVWDALTREHAGPAPRQILAAVTLPIHQHVIFRPEVDLDQIDQVVSHPQALAQCKEHIRARFPGARQVAVSSTAEAVRQVATGERDRAVAIGGRRAAALYGLSVWPEPFEDRPGNVTRFALVGTPGDLPAEPNWRLTDWTASLCLRGVPHRPGGLALALHTFAAANLNLTRLESRPVGDTLGHYVYYLDASVRTYDDRGASVLSVVQDLLALQGVDILTLGVYPVYSPGE</sequence>
<proteinExistence type="predicted"/>
<evidence type="ECO:0000256" key="2">
    <source>
        <dbReference type="ARBA" id="ARBA00013147"/>
    </source>
</evidence>
<dbReference type="Gene3D" id="3.40.190.10">
    <property type="entry name" value="Periplasmic binding protein-like II"/>
    <property type="match status" value="2"/>
</dbReference>
<dbReference type="Proteomes" id="UP000186156">
    <property type="component" value="Unassembled WGS sequence"/>
</dbReference>
<dbReference type="InterPro" id="IPR018528">
    <property type="entry name" value="Preph_deHydtase_CS"/>
</dbReference>
<dbReference type="UniPathway" id="UPA00121">
    <property type="reaction ID" value="UER00345"/>
</dbReference>
<evidence type="ECO:0000256" key="6">
    <source>
        <dbReference type="ARBA" id="ARBA00023222"/>
    </source>
</evidence>
<feature type="domain" description="Prephenate dehydratase" evidence="11">
    <location>
        <begin position="5"/>
        <end position="192"/>
    </location>
</feature>
<dbReference type="PANTHER" id="PTHR21022">
    <property type="entry name" value="PREPHENATE DEHYDRATASE P PROTEIN"/>
    <property type="match status" value="1"/>
</dbReference>
<keyword evidence="6 10" id="KW-0584">Phenylalanine biosynthesis</keyword>
<evidence type="ECO:0000256" key="1">
    <source>
        <dbReference type="ARBA" id="ARBA00004741"/>
    </source>
</evidence>
<protein>
    <recommendedName>
        <fullName evidence="3 10">Prephenate dehydratase</fullName>
        <shortName evidence="10">PDT</shortName>
        <ecNumber evidence="2 10">4.2.1.51</ecNumber>
    </recommendedName>
</protein>
<dbReference type="PROSITE" id="PS51171">
    <property type="entry name" value="PREPHENATE_DEHYDR_3"/>
    <property type="match status" value="1"/>
</dbReference>
<dbReference type="PROSITE" id="PS51671">
    <property type="entry name" value="ACT"/>
    <property type="match status" value="1"/>
</dbReference>
<dbReference type="Gene3D" id="3.30.70.260">
    <property type="match status" value="1"/>
</dbReference>
<evidence type="ECO:0000256" key="4">
    <source>
        <dbReference type="ARBA" id="ARBA00022605"/>
    </source>
</evidence>
<feature type="domain" description="ACT" evidence="12">
    <location>
        <begin position="211"/>
        <end position="288"/>
    </location>
</feature>
<dbReference type="GO" id="GO:0009094">
    <property type="term" value="P:L-phenylalanine biosynthetic process"/>
    <property type="evidence" value="ECO:0007669"/>
    <property type="project" value="UniProtKB-UniPathway"/>
</dbReference>
<evidence type="ECO:0000256" key="7">
    <source>
        <dbReference type="ARBA" id="ARBA00023239"/>
    </source>
</evidence>
<comment type="pathway">
    <text evidence="1 10">Amino-acid biosynthesis; L-phenylalanine biosynthesis; phenylpyruvate from prephenate: step 1/1.</text>
</comment>
<keyword evidence="14" id="KW-1185">Reference proteome</keyword>
<evidence type="ECO:0000256" key="5">
    <source>
        <dbReference type="ARBA" id="ARBA00023141"/>
    </source>
</evidence>
<evidence type="ECO:0000256" key="10">
    <source>
        <dbReference type="RuleBase" id="RU361254"/>
    </source>
</evidence>
<dbReference type="EC" id="4.2.1.51" evidence="2 10"/>
<keyword evidence="5 10" id="KW-0057">Aromatic amino acid biosynthesis</keyword>
<evidence type="ECO:0000256" key="9">
    <source>
        <dbReference type="PIRSR" id="PIRSR001500-2"/>
    </source>
</evidence>
<name>A0A1N7MV70_9BACL</name>
<dbReference type="InterPro" id="IPR001086">
    <property type="entry name" value="Preph_deHydtase"/>
</dbReference>
<dbReference type="SUPFAM" id="SSF55021">
    <property type="entry name" value="ACT-like"/>
    <property type="match status" value="1"/>
</dbReference>
<accession>A0A1N7MV70</accession>
<dbReference type="GO" id="GO:0004664">
    <property type="term" value="F:prephenate dehydratase activity"/>
    <property type="evidence" value="ECO:0007669"/>
    <property type="project" value="UniProtKB-UniRule"/>
</dbReference>
<dbReference type="EMBL" id="FTOO01000006">
    <property type="protein sequence ID" value="SIS90044.1"/>
    <property type="molecule type" value="Genomic_DNA"/>
</dbReference>
<dbReference type="SUPFAM" id="SSF53850">
    <property type="entry name" value="Periplasmic binding protein-like II"/>
    <property type="match status" value="1"/>
</dbReference>
<dbReference type="InterPro" id="IPR002912">
    <property type="entry name" value="ACT_dom"/>
</dbReference>
<dbReference type="CDD" id="cd04905">
    <property type="entry name" value="ACT_CM-PDT"/>
    <property type="match status" value="1"/>
</dbReference>
<keyword evidence="7 10" id="KW-0456">Lyase</keyword>
<reference evidence="14" key="1">
    <citation type="submission" date="2017-01" db="EMBL/GenBank/DDBJ databases">
        <authorList>
            <person name="Varghese N."/>
            <person name="Submissions S."/>
        </authorList>
    </citation>
    <scope>NUCLEOTIDE SEQUENCE [LARGE SCALE GENOMIC DNA]</scope>
    <source>
        <strain evidence="14">DSM 16176</strain>
    </source>
</reference>
<dbReference type="InterPro" id="IPR008242">
    <property type="entry name" value="Chor_mutase/pphenate_deHydtase"/>
</dbReference>
<evidence type="ECO:0000256" key="8">
    <source>
        <dbReference type="ARBA" id="ARBA00047848"/>
    </source>
</evidence>
<dbReference type="STRING" id="252246.SAMN05421799_106151"/>
<evidence type="ECO:0000256" key="3">
    <source>
        <dbReference type="ARBA" id="ARBA00021872"/>
    </source>
</evidence>
<organism evidence="13 14">
    <name type="scientific">Alicyclobacillus vulcanalis</name>
    <dbReference type="NCBI Taxonomy" id="252246"/>
    <lineage>
        <taxon>Bacteria</taxon>
        <taxon>Bacillati</taxon>
        <taxon>Bacillota</taxon>
        <taxon>Bacilli</taxon>
        <taxon>Bacillales</taxon>
        <taxon>Alicyclobacillaceae</taxon>
        <taxon>Alicyclobacillus</taxon>
    </lineage>
</organism>
<dbReference type="GO" id="GO:0005737">
    <property type="term" value="C:cytoplasm"/>
    <property type="evidence" value="ECO:0007669"/>
    <property type="project" value="TreeGrafter"/>
</dbReference>
<comment type="catalytic activity">
    <reaction evidence="8 10">
        <text>prephenate + H(+) = 3-phenylpyruvate + CO2 + H2O</text>
        <dbReference type="Rhea" id="RHEA:21648"/>
        <dbReference type="ChEBI" id="CHEBI:15377"/>
        <dbReference type="ChEBI" id="CHEBI:15378"/>
        <dbReference type="ChEBI" id="CHEBI:16526"/>
        <dbReference type="ChEBI" id="CHEBI:18005"/>
        <dbReference type="ChEBI" id="CHEBI:29934"/>
        <dbReference type="EC" id="4.2.1.51"/>
    </reaction>
</comment>
<dbReference type="OrthoDB" id="9802281at2"/>
<dbReference type="RefSeq" id="WP_076347105.1">
    <property type="nucleotide sequence ID" value="NZ_FTOO01000006.1"/>
</dbReference>
<dbReference type="Pfam" id="PF00800">
    <property type="entry name" value="PDT"/>
    <property type="match status" value="1"/>
</dbReference>
<dbReference type="PIRSF" id="PIRSF001500">
    <property type="entry name" value="Chor_mut_pdt_Ppr"/>
    <property type="match status" value="1"/>
</dbReference>
<dbReference type="InterPro" id="IPR045865">
    <property type="entry name" value="ACT-like_dom_sf"/>
</dbReference>
<keyword evidence="4 10" id="KW-0028">Amino-acid biosynthesis</keyword>
<evidence type="ECO:0000259" key="11">
    <source>
        <dbReference type="PROSITE" id="PS51171"/>
    </source>
</evidence>